<dbReference type="Pfam" id="PF08281">
    <property type="entry name" value="Sigma70_r4_2"/>
    <property type="match status" value="1"/>
</dbReference>
<evidence type="ECO:0000256" key="3">
    <source>
        <dbReference type="ARBA" id="ARBA00023082"/>
    </source>
</evidence>
<evidence type="ECO:0000259" key="6">
    <source>
        <dbReference type="Pfam" id="PF04542"/>
    </source>
</evidence>
<keyword evidence="9" id="KW-1185">Reference proteome</keyword>
<comment type="caution">
    <text evidence="8">The sequence shown here is derived from an EMBL/GenBank/DDBJ whole genome shotgun (WGS) entry which is preliminary data.</text>
</comment>
<dbReference type="GO" id="GO:0003677">
    <property type="term" value="F:DNA binding"/>
    <property type="evidence" value="ECO:0007669"/>
    <property type="project" value="UniProtKB-KW"/>
</dbReference>
<evidence type="ECO:0000256" key="1">
    <source>
        <dbReference type="ARBA" id="ARBA00010641"/>
    </source>
</evidence>
<dbReference type="RefSeq" id="WP_254090059.1">
    <property type="nucleotide sequence ID" value="NZ_JAHESC010000011.1"/>
</dbReference>
<keyword evidence="5" id="KW-0804">Transcription</keyword>
<evidence type="ECO:0000259" key="7">
    <source>
        <dbReference type="Pfam" id="PF08281"/>
    </source>
</evidence>
<name>A0AAP2D7G8_9BACT</name>
<organism evidence="8 9">
    <name type="scientific">Dawidia soli</name>
    <dbReference type="NCBI Taxonomy" id="2782352"/>
    <lineage>
        <taxon>Bacteria</taxon>
        <taxon>Pseudomonadati</taxon>
        <taxon>Bacteroidota</taxon>
        <taxon>Cytophagia</taxon>
        <taxon>Cytophagales</taxon>
        <taxon>Chryseotaleaceae</taxon>
        <taxon>Dawidia</taxon>
    </lineage>
</organism>
<evidence type="ECO:0000256" key="2">
    <source>
        <dbReference type="ARBA" id="ARBA00023015"/>
    </source>
</evidence>
<dbReference type="Gene3D" id="1.10.1740.10">
    <property type="match status" value="1"/>
</dbReference>
<dbReference type="InterPro" id="IPR036388">
    <property type="entry name" value="WH-like_DNA-bd_sf"/>
</dbReference>
<dbReference type="InterPro" id="IPR007627">
    <property type="entry name" value="RNA_pol_sigma70_r2"/>
</dbReference>
<dbReference type="PANTHER" id="PTHR43133:SF8">
    <property type="entry name" value="RNA POLYMERASE SIGMA FACTOR HI_1459-RELATED"/>
    <property type="match status" value="1"/>
</dbReference>
<dbReference type="InterPro" id="IPR039425">
    <property type="entry name" value="RNA_pol_sigma-70-like"/>
</dbReference>
<evidence type="ECO:0000256" key="4">
    <source>
        <dbReference type="ARBA" id="ARBA00023125"/>
    </source>
</evidence>
<keyword evidence="4" id="KW-0238">DNA-binding</keyword>
<dbReference type="InterPro" id="IPR013325">
    <property type="entry name" value="RNA_pol_sigma_r2"/>
</dbReference>
<evidence type="ECO:0000256" key="5">
    <source>
        <dbReference type="ARBA" id="ARBA00023163"/>
    </source>
</evidence>
<dbReference type="EMBL" id="JAHESC010000011">
    <property type="protein sequence ID" value="MBT1686821.1"/>
    <property type="molecule type" value="Genomic_DNA"/>
</dbReference>
<evidence type="ECO:0000313" key="9">
    <source>
        <dbReference type="Proteomes" id="UP001319180"/>
    </source>
</evidence>
<feature type="domain" description="RNA polymerase sigma factor 70 region 4 type 2" evidence="7">
    <location>
        <begin position="103"/>
        <end position="153"/>
    </location>
</feature>
<accession>A0AAP2D7G8</accession>
<dbReference type="NCBIfam" id="TIGR02937">
    <property type="entry name" value="sigma70-ECF"/>
    <property type="match status" value="1"/>
</dbReference>
<dbReference type="CDD" id="cd06171">
    <property type="entry name" value="Sigma70_r4"/>
    <property type="match status" value="1"/>
</dbReference>
<sequence>MERQLLEQSLADHHREAYLWARQCCRYDDEQAKDVLQEVYVKILEGRARYNNLSSFRTWLFAVIRYTALDILREKHLVIVDEPGDNDHPALPADEPPDEPVDYEALLRQLPARQAQVLLLAFYHGMTLEAISTVMDISLGTVRTHYDRGKKQLKELIALNPVQDHGRR</sequence>
<evidence type="ECO:0000313" key="8">
    <source>
        <dbReference type="EMBL" id="MBT1686821.1"/>
    </source>
</evidence>
<dbReference type="GO" id="GO:0006352">
    <property type="term" value="P:DNA-templated transcription initiation"/>
    <property type="evidence" value="ECO:0007669"/>
    <property type="project" value="InterPro"/>
</dbReference>
<dbReference type="InterPro" id="IPR013324">
    <property type="entry name" value="RNA_pol_sigma_r3/r4-like"/>
</dbReference>
<dbReference type="InterPro" id="IPR013249">
    <property type="entry name" value="RNA_pol_sigma70_r4_t2"/>
</dbReference>
<dbReference type="Pfam" id="PF04542">
    <property type="entry name" value="Sigma70_r2"/>
    <property type="match status" value="1"/>
</dbReference>
<dbReference type="Proteomes" id="UP001319180">
    <property type="component" value="Unassembled WGS sequence"/>
</dbReference>
<dbReference type="AlphaFoldDB" id="A0AAP2D7G8"/>
<dbReference type="SUPFAM" id="SSF88946">
    <property type="entry name" value="Sigma2 domain of RNA polymerase sigma factors"/>
    <property type="match status" value="1"/>
</dbReference>
<dbReference type="PANTHER" id="PTHR43133">
    <property type="entry name" value="RNA POLYMERASE ECF-TYPE SIGMA FACTO"/>
    <property type="match status" value="1"/>
</dbReference>
<gene>
    <name evidence="8" type="ORF">KK078_09645</name>
</gene>
<protein>
    <submittedName>
        <fullName evidence="8">RNA polymerase sigma factor</fullName>
    </submittedName>
</protein>
<keyword evidence="2" id="KW-0805">Transcription regulation</keyword>
<dbReference type="GO" id="GO:0016987">
    <property type="term" value="F:sigma factor activity"/>
    <property type="evidence" value="ECO:0007669"/>
    <property type="project" value="UniProtKB-KW"/>
</dbReference>
<reference evidence="8 9" key="1">
    <citation type="submission" date="2021-05" db="EMBL/GenBank/DDBJ databases">
        <title>A Polyphasic approach of four new species of the genus Ohtaekwangia: Ohtaekwangia histidinii sp. nov., Ohtaekwangia cretensis sp. nov., Ohtaekwangia indiensis sp. nov., Ohtaekwangia reichenbachii sp. nov. from diverse environment.</title>
        <authorList>
            <person name="Octaviana S."/>
        </authorList>
    </citation>
    <scope>NUCLEOTIDE SEQUENCE [LARGE SCALE GENOMIC DNA]</scope>
    <source>
        <strain evidence="8 9">PWU37</strain>
    </source>
</reference>
<dbReference type="Gene3D" id="1.10.10.10">
    <property type="entry name" value="Winged helix-like DNA-binding domain superfamily/Winged helix DNA-binding domain"/>
    <property type="match status" value="1"/>
</dbReference>
<dbReference type="SUPFAM" id="SSF88659">
    <property type="entry name" value="Sigma3 and sigma4 domains of RNA polymerase sigma factors"/>
    <property type="match status" value="1"/>
</dbReference>
<keyword evidence="3" id="KW-0731">Sigma factor</keyword>
<proteinExistence type="inferred from homology"/>
<comment type="similarity">
    <text evidence="1">Belongs to the sigma-70 factor family. ECF subfamily.</text>
</comment>
<feature type="domain" description="RNA polymerase sigma-70 region 2" evidence="6">
    <location>
        <begin position="12"/>
        <end position="75"/>
    </location>
</feature>
<dbReference type="InterPro" id="IPR014284">
    <property type="entry name" value="RNA_pol_sigma-70_dom"/>
</dbReference>